<keyword evidence="2" id="KW-1185">Reference proteome</keyword>
<comment type="caution">
    <text evidence="1">The sequence shown here is derived from an EMBL/GenBank/DDBJ whole genome shotgun (WGS) entry which is preliminary data.</text>
</comment>
<evidence type="ECO:0000313" key="2">
    <source>
        <dbReference type="Proteomes" id="UP000224460"/>
    </source>
</evidence>
<sequence>MLNQSVSEFIGDILQHIKYKKIHPYVVKELEDHIESLREDYEREGLDKEAAYLKAIEQMGDATPIGKGLHEMHKPKCEWSLIVLFTLLISIGLLALGVMKAHYPEGYGNYYLSKQLIFVILGSLGFWGCYFSNYKKLENNAILFYLIGIGIMIYNLLFGVRVNGVNRYLRVLFFTFSAIRLSIPFLVIGYIGFIRKWTSPKLKNVLTLGVLGGIPICLMMIVSSIKTGLLLGVVFTLSLTFHIIGKEYKGTKIKALVTLYGTLGAVVGLTFFRMIYGIEYRIERLRAFFNPEEDPLGYGYMYHVLKNIRENASVIGGEGLEGSLPAGEITTDMIFTFIVGSMGWLMGIVLMSVIALVIIRLFRAAMKIQESYGRLLTLSISTLFALQFIFNIAMNLGYTPIVGVGLPLVSYGGTALIVDMALLGLFMNVYRRKDLVLIMSQTTIGDV</sequence>
<protein>
    <submittedName>
        <fullName evidence="1">Uncharacterized protein</fullName>
    </submittedName>
</protein>
<reference evidence="1" key="1">
    <citation type="submission" date="2017-10" db="EMBL/GenBank/DDBJ databases">
        <title>Genome sequence of cellulolytic Lachnospiraceae bacterium XHS1971 isolated from hotspring sediment.</title>
        <authorList>
            <person name="Vasudevan G."/>
            <person name="Joshi A.J."/>
            <person name="Hivarkar S."/>
            <person name="Lanjekar V.B."/>
            <person name="Dhakephalkar P.K."/>
            <person name="Dagar S."/>
        </authorList>
    </citation>
    <scope>NUCLEOTIDE SEQUENCE</scope>
    <source>
        <strain evidence="1">XHS1971</strain>
    </source>
</reference>
<organism evidence="1 2">
    <name type="scientific">Sporanaerobium hydrogeniformans</name>
    <dbReference type="NCBI Taxonomy" id="3072179"/>
    <lineage>
        <taxon>Bacteria</taxon>
        <taxon>Bacillati</taxon>
        <taxon>Bacillota</taxon>
        <taxon>Clostridia</taxon>
        <taxon>Lachnospirales</taxon>
        <taxon>Lachnospiraceae</taxon>
        <taxon>Sporanaerobium</taxon>
    </lineage>
</organism>
<proteinExistence type="predicted"/>
<name>A0AC61D6Z3_9FIRM</name>
<accession>A0AC61D6Z3</accession>
<dbReference type="Proteomes" id="UP000224460">
    <property type="component" value="Unassembled WGS sequence"/>
</dbReference>
<dbReference type="EMBL" id="PEDL01000031">
    <property type="protein sequence ID" value="PHV69360.1"/>
    <property type="molecule type" value="Genomic_DNA"/>
</dbReference>
<evidence type="ECO:0000313" key="1">
    <source>
        <dbReference type="EMBL" id="PHV69360.1"/>
    </source>
</evidence>
<gene>
    <name evidence="1" type="ORF">CS063_16125</name>
</gene>